<evidence type="ECO:0008006" key="4">
    <source>
        <dbReference type="Google" id="ProtNLM"/>
    </source>
</evidence>
<reference evidence="2" key="2">
    <citation type="submission" date="2018-05" db="EMBL/GenBank/DDBJ databases">
        <title>OpunRS2 (Oryza punctata Reference Sequence Version 2).</title>
        <authorList>
            <person name="Zhang J."/>
            <person name="Kudrna D."/>
            <person name="Lee S."/>
            <person name="Talag J."/>
            <person name="Welchert J."/>
            <person name="Wing R.A."/>
        </authorList>
    </citation>
    <scope>NUCLEOTIDE SEQUENCE [LARGE SCALE GENOMIC DNA]</scope>
</reference>
<evidence type="ECO:0000256" key="1">
    <source>
        <dbReference type="SAM" id="MobiDB-lite"/>
    </source>
</evidence>
<keyword evidence="3" id="KW-1185">Reference proteome</keyword>
<name>A0A0E0KXL1_ORYPU</name>
<dbReference type="Gramene" id="OPUNC05G00550.1">
    <property type="protein sequence ID" value="OPUNC05G00550.1"/>
    <property type="gene ID" value="OPUNC05G00550"/>
</dbReference>
<evidence type="ECO:0000313" key="3">
    <source>
        <dbReference type="Proteomes" id="UP000026962"/>
    </source>
</evidence>
<sequence length="216" mass="22558">MEIAGWRRRVGGAEFVGGGNGMTQLNSSTRQTWKTRESWAGDGNGRQRSQTNHTIPTNADVDPPLSAEGVGGDLATKGLTVGDRWRASRQQGSVVARNRFRAGGDVIPGEDGCDDGGVGGDGGCSEPTPLTTLAGQIGEADGEGSADGGAISGVTACGSGIGERRRCESGCGRCGLQLRDSSYLKLKSNKTSKQQKNEKRTMCKVLHYISVGLKLD</sequence>
<dbReference type="Proteomes" id="UP000026962">
    <property type="component" value="Chromosome 5"/>
</dbReference>
<organism evidence="2">
    <name type="scientific">Oryza punctata</name>
    <name type="common">Red rice</name>
    <dbReference type="NCBI Taxonomy" id="4537"/>
    <lineage>
        <taxon>Eukaryota</taxon>
        <taxon>Viridiplantae</taxon>
        <taxon>Streptophyta</taxon>
        <taxon>Embryophyta</taxon>
        <taxon>Tracheophyta</taxon>
        <taxon>Spermatophyta</taxon>
        <taxon>Magnoliopsida</taxon>
        <taxon>Liliopsida</taxon>
        <taxon>Poales</taxon>
        <taxon>Poaceae</taxon>
        <taxon>BOP clade</taxon>
        <taxon>Oryzoideae</taxon>
        <taxon>Oryzeae</taxon>
        <taxon>Oryzinae</taxon>
        <taxon>Oryza</taxon>
    </lineage>
</organism>
<dbReference type="AlphaFoldDB" id="A0A0E0KXL1"/>
<protein>
    <recommendedName>
        <fullName evidence="4">DUF834 domain-containing protein</fullName>
    </recommendedName>
</protein>
<dbReference type="HOGENOM" id="CLU_1279453_0_0_1"/>
<feature type="compositionally biased region" description="Polar residues" evidence="1">
    <location>
        <begin position="22"/>
        <end position="32"/>
    </location>
</feature>
<reference evidence="2" key="1">
    <citation type="submission" date="2015-04" db="UniProtKB">
        <authorList>
            <consortium name="EnsemblPlants"/>
        </authorList>
    </citation>
    <scope>IDENTIFICATION</scope>
</reference>
<feature type="region of interest" description="Disordered" evidence="1">
    <location>
        <begin position="15"/>
        <end position="66"/>
    </location>
</feature>
<proteinExistence type="predicted"/>
<feature type="compositionally biased region" description="Polar residues" evidence="1">
    <location>
        <begin position="46"/>
        <end position="57"/>
    </location>
</feature>
<dbReference type="EnsemblPlants" id="OPUNC05G00550.1">
    <property type="protein sequence ID" value="OPUNC05G00550.1"/>
    <property type="gene ID" value="OPUNC05G00550"/>
</dbReference>
<evidence type="ECO:0000313" key="2">
    <source>
        <dbReference type="EnsemblPlants" id="OPUNC05G00550.1"/>
    </source>
</evidence>
<accession>A0A0E0KXL1</accession>